<comment type="caution">
    <text evidence="10">Lacks conserved residue(s) required for the propagation of feature annotation.</text>
</comment>
<dbReference type="STRING" id="106634.TVD_12870"/>
<evidence type="ECO:0000256" key="3">
    <source>
        <dbReference type="ARBA" id="ARBA00022679"/>
    </source>
</evidence>
<evidence type="ECO:0000313" key="12">
    <source>
        <dbReference type="Proteomes" id="UP000064201"/>
    </source>
</evidence>
<feature type="transmembrane region" description="Helical" evidence="10">
    <location>
        <begin position="150"/>
        <end position="176"/>
    </location>
</feature>
<dbReference type="PATRIC" id="fig|106634.4.peg.2624"/>
<dbReference type="KEGG" id="tvr:TVD_12870"/>
<evidence type="ECO:0000256" key="9">
    <source>
        <dbReference type="ARBA" id="ARBA00023264"/>
    </source>
</evidence>
<dbReference type="GO" id="GO:0005886">
    <property type="term" value="C:plasma membrane"/>
    <property type="evidence" value="ECO:0007669"/>
    <property type="project" value="UniProtKB-SubCell"/>
</dbReference>
<proteinExistence type="inferred from homology"/>
<organism evidence="11 12">
    <name type="scientific">Thioalkalivibrio versutus</name>
    <dbReference type="NCBI Taxonomy" id="106634"/>
    <lineage>
        <taxon>Bacteria</taxon>
        <taxon>Pseudomonadati</taxon>
        <taxon>Pseudomonadota</taxon>
        <taxon>Gammaproteobacteria</taxon>
        <taxon>Chromatiales</taxon>
        <taxon>Ectothiorhodospiraceae</taxon>
        <taxon>Thioalkalivibrio</taxon>
    </lineage>
</organism>
<keyword evidence="1 10" id="KW-1003">Cell membrane</keyword>
<dbReference type="GO" id="GO:0043772">
    <property type="term" value="F:acyl-phosphate glycerol-3-phosphate acyltransferase activity"/>
    <property type="evidence" value="ECO:0007669"/>
    <property type="project" value="UniProtKB-UniRule"/>
</dbReference>
<keyword evidence="4 10" id="KW-0812">Transmembrane</keyword>
<dbReference type="NCBIfam" id="TIGR00023">
    <property type="entry name" value="glycerol-3-phosphate 1-O-acyltransferase PlsY"/>
    <property type="match status" value="1"/>
</dbReference>
<evidence type="ECO:0000256" key="4">
    <source>
        <dbReference type="ARBA" id="ARBA00022692"/>
    </source>
</evidence>
<keyword evidence="12" id="KW-1185">Reference proteome</keyword>
<comment type="pathway">
    <text evidence="10">Lipid metabolism; phospholipid metabolism.</text>
</comment>
<feature type="transmembrane region" description="Helical" evidence="10">
    <location>
        <begin position="77"/>
        <end position="99"/>
    </location>
</feature>
<keyword evidence="3 10" id="KW-0808">Transferase</keyword>
<keyword evidence="7 10" id="KW-0472">Membrane</keyword>
<dbReference type="UniPathway" id="UPA00085"/>
<comment type="subcellular location">
    <subcellularLocation>
        <location evidence="10">Cell membrane</location>
        <topology evidence="10">Multi-pass membrane protein</topology>
    </subcellularLocation>
</comment>
<evidence type="ECO:0000256" key="6">
    <source>
        <dbReference type="ARBA" id="ARBA00023098"/>
    </source>
</evidence>
<evidence type="ECO:0000256" key="5">
    <source>
        <dbReference type="ARBA" id="ARBA00022989"/>
    </source>
</evidence>
<dbReference type="Proteomes" id="UP000064201">
    <property type="component" value="Chromosome"/>
</dbReference>
<evidence type="ECO:0000256" key="10">
    <source>
        <dbReference type="HAMAP-Rule" id="MF_01043"/>
    </source>
</evidence>
<sequence>MGITIGIIIAYLLGSLSTAILVSKLLRLPDPRTTGSKNPGATNVLRSGGKTAAIITLIGDVGKGWLPVFVALQLDLFPGWAIGLIGLAAFLGHVFPVFYRFQGGKGVATALGVMLAISPLVGGLVLLTWLVVAAIWRYSSLAALVAAGMAPVYMVLLGMDHWISAAVALMSVILFIRHDSNIRRLMRGEESRIGQKDKAPAAPKE</sequence>
<keyword evidence="11" id="KW-0012">Acyltransferase</keyword>
<gene>
    <name evidence="10" type="primary">plsY</name>
    <name evidence="11" type="ORF">TVD_12870</name>
</gene>
<dbReference type="EC" id="2.3.1.275" evidence="10"/>
<dbReference type="HAMAP" id="MF_01043">
    <property type="entry name" value="PlsY"/>
    <property type="match status" value="1"/>
</dbReference>
<dbReference type="PANTHER" id="PTHR30309">
    <property type="entry name" value="INNER MEMBRANE PROTEIN YGIH"/>
    <property type="match status" value="1"/>
</dbReference>
<accession>A0A0G3GBK8</accession>
<dbReference type="EMBL" id="CP011367">
    <property type="protein sequence ID" value="AKJ96196.1"/>
    <property type="molecule type" value="Genomic_DNA"/>
</dbReference>
<keyword evidence="6 10" id="KW-0443">Lipid metabolism</keyword>
<evidence type="ECO:0000256" key="1">
    <source>
        <dbReference type="ARBA" id="ARBA00022475"/>
    </source>
</evidence>
<dbReference type="InterPro" id="IPR003811">
    <property type="entry name" value="G3P_acylTferase_PlsY"/>
</dbReference>
<keyword evidence="5 10" id="KW-1133">Transmembrane helix</keyword>
<dbReference type="RefSeq" id="WP_018168903.1">
    <property type="nucleotide sequence ID" value="NZ_CP011367.1"/>
</dbReference>
<comment type="subunit">
    <text evidence="10">Probably interacts with PlsX.</text>
</comment>
<feature type="transmembrane region" description="Helical" evidence="10">
    <location>
        <begin position="111"/>
        <end position="138"/>
    </location>
</feature>
<dbReference type="Pfam" id="PF02660">
    <property type="entry name" value="G3P_acyltransf"/>
    <property type="match status" value="1"/>
</dbReference>
<dbReference type="OrthoDB" id="9777124at2"/>
<keyword evidence="9 10" id="KW-1208">Phospholipid metabolism</keyword>
<dbReference type="SMART" id="SM01207">
    <property type="entry name" value="G3P_acyltransf"/>
    <property type="match status" value="1"/>
</dbReference>
<comment type="function">
    <text evidence="10">Catalyzes the transfer of an acyl group from acyl-phosphate (acyl-PO(4)) to glycerol-3-phosphate (G3P) to form lysophosphatidic acid (LPA). This enzyme utilizes acyl-phosphate as fatty acyl donor, but not acyl-CoA or acyl-ACP.</text>
</comment>
<dbReference type="PANTHER" id="PTHR30309:SF0">
    <property type="entry name" value="GLYCEROL-3-PHOSPHATE ACYLTRANSFERASE-RELATED"/>
    <property type="match status" value="1"/>
</dbReference>
<evidence type="ECO:0000256" key="2">
    <source>
        <dbReference type="ARBA" id="ARBA00022516"/>
    </source>
</evidence>
<dbReference type="AlphaFoldDB" id="A0A0G3GBK8"/>
<keyword evidence="2 10" id="KW-0444">Lipid biosynthesis</keyword>
<evidence type="ECO:0000313" key="11">
    <source>
        <dbReference type="EMBL" id="AKJ96196.1"/>
    </source>
</evidence>
<name>A0A0G3GBK8_9GAMM</name>
<evidence type="ECO:0000256" key="7">
    <source>
        <dbReference type="ARBA" id="ARBA00023136"/>
    </source>
</evidence>
<reference evidence="11 12" key="1">
    <citation type="submission" date="2015-04" db="EMBL/GenBank/DDBJ databases">
        <title>Complete Sequence for the Genome of the Thioalkalivibrio versutus D301.</title>
        <authorList>
            <person name="Mu T."/>
            <person name="Zhou J."/>
            <person name="Xu X."/>
        </authorList>
    </citation>
    <scope>NUCLEOTIDE SEQUENCE [LARGE SCALE GENOMIC DNA]</scope>
    <source>
        <strain evidence="11 12">D301</strain>
    </source>
</reference>
<keyword evidence="8 10" id="KW-0594">Phospholipid biosynthesis</keyword>
<dbReference type="GO" id="GO:0008654">
    <property type="term" value="P:phospholipid biosynthetic process"/>
    <property type="evidence" value="ECO:0007669"/>
    <property type="project" value="UniProtKB-UniRule"/>
</dbReference>
<protein>
    <recommendedName>
        <fullName evidence="10">Glycerol-3-phosphate acyltransferase</fullName>
    </recommendedName>
    <alternativeName>
        <fullName evidence="10">Acyl-PO4 G3P acyltransferase</fullName>
    </alternativeName>
    <alternativeName>
        <fullName evidence="10">Acyl-phosphate--glycerol-3-phosphate acyltransferase</fullName>
    </alternativeName>
    <alternativeName>
        <fullName evidence="10">G3P acyltransferase</fullName>
        <shortName evidence="10">GPAT</shortName>
        <ecNumber evidence="10">2.3.1.275</ecNumber>
    </alternativeName>
    <alternativeName>
        <fullName evidence="10">Lysophosphatidic acid synthase</fullName>
        <shortName evidence="10">LPA synthase</shortName>
    </alternativeName>
</protein>
<comment type="similarity">
    <text evidence="10">Belongs to the PlsY family.</text>
</comment>
<evidence type="ECO:0000256" key="8">
    <source>
        <dbReference type="ARBA" id="ARBA00023209"/>
    </source>
</evidence>
<comment type="catalytic activity">
    <reaction evidence="10">
        <text>an acyl phosphate + sn-glycerol 3-phosphate = a 1-acyl-sn-glycero-3-phosphate + phosphate</text>
        <dbReference type="Rhea" id="RHEA:34075"/>
        <dbReference type="ChEBI" id="CHEBI:43474"/>
        <dbReference type="ChEBI" id="CHEBI:57597"/>
        <dbReference type="ChEBI" id="CHEBI:57970"/>
        <dbReference type="ChEBI" id="CHEBI:59918"/>
        <dbReference type="EC" id="2.3.1.275"/>
    </reaction>
</comment>